<comment type="caution">
    <text evidence="2">The sequence shown here is derived from an EMBL/GenBank/DDBJ whole genome shotgun (WGS) entry which is preliminary data.</text>
</comment>
<protein>
    <submittedName>
        <fullName evidence="2">Uncharacterized protein</fullName>
    </submittedName>
</protein>
<evidence type="ECO:0000313" key="2">
    <source>
        <dbReference type="EMBL" id="KAK1474576.1"/>
    </source>
</evidence>
<gene>
    <name evidence="2" type="ORF">CCUS01_17012</name>
</gene>
<keyword evidence="3" id="KW-1185">Reference proteome</keyword>
<name>A0AAI9V803_9PEZI</name>
<feature type="non-terminal residue" evidence="2">
    <location>
        <position position="44"/>
    </location>
</feature>
<dbReference type="AlphaFoldDB" id="A0AAI9V803"/>
<reference evidence="2" key="1">
    <citation type="submission" date="2016-11" db="EMBL/GenBank/DDBJ databases">
        <title>The genome sequence of Colletotrichum cuscutae.</title>
        <authorList>
            <person name="Baroncelli R."/>
        </authorList>
    </citation>
    <scope>NUCLEOTIDE SEQUENCE</scope>
    <source>
        <strain evidence="2">IMI 304802</strain>
    </source>
</reference>
<sequence>MRPSRSRIQPPPSIHCSRLRSASSEPTRLSLSSKEPKPTSVVLS</sequence>
<dbReference type="EMBL" id="MPDP01000158">
    <property type="protein sequence ID" value="KAK1474576.1"/>
    <property type="molecule type" value="Genomic_DNA"/>
</dbReference>
<feature type="region of interest" description="Disordered" evidence="1">
    <location>
        <begin position="1"/>
        <end position="44"/>
    </location>
</feature>
<dbReference type="Proteomes" id="UP001239213">
    <property type="component" value="Unassembled WGS sequence"/>
</dbReference>
<organism evidence="2 3">
    <name type="scientific">Colletotrichum cuscutae</name>
    <dbReference type="NCBI Taxonomy" id="1209917"/>
    <lineage>
        <taxon>Eukaryota</taxon>
        <taxon>Fungi</taxon>
        <taxon>Dikarya</taxon>
        <taxon>Ascomycota</taxon>
        <taxon>Pezizomycotina</taxon>
        <taxon>Sordariomycetes</taxon>
        <taxon>Hypocreomycetidae</taxon>
        <taxon>Glomerellales</taxon>
        <taxon>Glomerellaceae</taxon>
        <taxon>Colletotrichum</taxon>
        <taxon>Colletotrichum acutatum species complex</taxon>
    </lineage>
</organism>
<feature type="compositionally biased region" description="Polar residues" evidence="1">
    <location>
        <begin position="20"/>
        <end position="33"/>
    </location>
</feature>
<evidence type="ECO:0000256" key="1">
    <source>
        <dbReference type="SAM" id="MobiDB-lite"/>
    </source>
</evidence>
<proteinExistence type="predicted"/>
<accession>A0AAI9V803</accession>
<evidence type="ECO:0000313" key="3">
    <source>
        <dbReference type="Proteomes" id="UP001239213"/>
    </source>
</evidence>